<organism evidence="3 4">
    <name type="scientific">Pestalotiopsis fici (strain W106-1 / CGMCC3.15140)</name>
    <dbReference type="NCBI Taxonomy" id="1229662"/>
    <lineage>
        <taxon>Eukaryota</taxon>
        <taxon>Fungi</taxon>
        <taxon>Dikarya</taxon>
        <taxon>Ascomycota</taxon>
        <taxon>Pezizomycotina</taxon>
        <taxon>Sordariomycetes</taxon>
        <taxon>Xylariomycetidae</taxon>
        <taxon>Amphisphaeriales</taxon>
        <taxon>Sporocadaceae</taxon>
        <taxon>Pestalotiopsis</taxon>
    </lineage>
</organism>
<dbReference type="EMBL" id="KI912114">
    <property type="protein sequence ID" value="ETS79170.1"/>
    <property type="molecule type" value="Genomic_DNA"/>
</dbReference>
<dbReference type="Pfam" id="PF08457">
    <property type="entry name" value="Sfi1"/>
    <property type="match status" value="2"/>
</dbReference>
<feature type="compositionally biased region" description="Low complexity" evidence="1">
    <location>
        <begin position="958"/>
        <end position="967"/>
    </location>
</feature>
<keyword evidence="4" id="KW-1185">Reference proteome</keyword>
<dbReference type="GeneID" id="19274036"/>
<evidence type="ECO:0000259" key="2">
    <source>
        <dbReference type="Pfam" id="PF08457"/>
    </source>
</evidence>
<proteinExistence type="predicted"/>
<dbReference type="OMA" id="YLMMRYT"/>
<feature type="domain" description="Sfi1 spindle body" evidence="2">
    <location>
        <begin position="495"/>
        <end position="560"/>
    </location>
</feature>
<sequence>MSPDSSPVPSSSSSYVALSVAGDGDEYSEEELQFIWDTVMRAEATLPQLPPSSRHPTNALFRAYGDLLEERNIEPIDGAKLDKLLFKIGGSRDGNTITERFQAVMAKMNITVRLDLDDITDDEFSSHSDISLQSNDQGHYISSEKRGYLLQPTRGDRLNRLEPLDEPVADNRDLEDEDVKEQVLEESAAAFEEHRDRIQNLHVLEQWQDKAYHLKNQAELFVEARVEDLILQSQDVLVAWNEIAVEVDEMPLDDLPPNVYSKRIEKIATRTHEIKTSKNLLVGWRNRTQARLRQQDEHQRQWDEQRHQQAVEDGLFKDDPKLVRLAQRTHENLSKSRILAHWSNRAAEEEEKAEVAKRAHEMSLKAKAFGLRPKPQIFASLRQRLQEKVIATKQVHEVDAPPPRPNTTEQFRNITEEGIPENRPASKQSSDPAVHQREADAGGHSAVTHGEMNPPQKVMLSTPHDSDMRESGVQVDQGTAIPKDVERKDDESSLADELDERTLLAKRHLMRMRFFRAWEEYTSKHTKMVEEFATNKALESWYDRSCQMAANAQEGTQEHSRRRDRHLLGQWRRPDERQKKLEAMALDFYRKQRLNNALAGWRAAAIQERAKVQGFDQMSNLADQYCRTHGTLQAWKARSRESAVRTTMKQDALQAWRKDCAEQQRRREFLEYMTQRVDLYRIKEKVLPSWRGAATGKATREQQLRTWSQRADFYSLTTQAITTWRATAKAKRRARLRETYLEIRRRVKKAMGARCIAQWHKSSEARRHHLDLVTEEFAKYHDWNAKAQSINTWRLRAREKAEMEAARHTEAQQQHLRTWRTCNDSLLQLQIETEEHFQDKAMSRAVKEWKLGSLQLESRRNASERHLNRQKKQLKQGFELWYTKAADKAQRTPAAEEEPTIQQPEQEEVDFISTPARPRLFMGPLTQTTTPLAPIPQRQPWSGLRGGPGDSLLGRPLAAPGGTASRSGRSRRNLRVYWADRG</sequence>
<dbReference type="InterPro" id="IPR013665">
    <property type="entry name" value="Sfi1_dom"/>
</dbReference>
<dbReference type="OrthoDB" id="5215300at2759"/>
<dbReference type="AlphaFoldDB" id="W3WZ91"/>
<dbReference type="Proteomes" id="UP000030651">
    <property type="component" value="Unassembled WGS sequence"/>
</dbReference>
<dbReference type="STRING" id="1229662.W3WZ91"/>
<evidence type="ECO:0000256" key="1">
    <source>
        <dbReference type="SAM" id="MobiDB-lite"/>
    </source>
</evidence>
<name>W3WZ91_PESFW</name>
<feature type="region of interest" description="Disordered" evidence="1">
    <location>
        <begin position="924"/>
        <end position="982"/>
    </location>
</feature>
<dbReference type="HOGENOM" id="CLU_303278_0_0_1"/>
<feature type="domain" description="Sfi1 spindle body" evidence="2">
    <location>
        <begin position="647"/>
        <end position="885"/>
    </location>
</feature>
<protein>
    <recommendedName>
        <fullName evidence="2">Sfi1 spindle body domain-containing protein</fullName>
    </recommendedName>
</protein>
<evidence type="ECO:0000313" key="4">
    <source>
        <dbReference type="Proteomes" id="UP000030651"/>
    </source>
</evidence>
<gene>
    <name evidence="3" type="ORF">PFICI_09023</name>
</gene>
<accession>W3WZ91</accession>
<evidence type="ECO:0000313" key="3">
    <source>
        <dbReference type="EMBL" id="ETS79170.1"/>
    </source>
</evidence>
<feature type="region of interest" description="Disordered" evidence="1">
    <location>
        <begin position="417"/>
        <end position="495"/>
    </location>
</feature>
<dbReference type="RefSeq" id="XP_007835795.1">
    <property type="nucleotide sequence ID" value="XM_007837604.1"/>
</dbReference>
<reference evidence="4" key="1">
    <citation type="journal article" date="2015" name="BMC Genomics">
        <title>Genomic and transcriptomic analysis of the endophytic fungus Pestalotiopsis fici reveals its lifestyle and high potential for synthesis of natural products.</title>
        <authorList>
            <person name="Wang X."/>
            <person name="Zhang X."/>
            <person name="Liu L."/>
            <person name="Xiang M."/>
            <person name="Wang W."/>
            <person name="Sun X."/>
            <person name="Che Y."/>
            <person name="Guo L."/>
            <person name="Liu G."/>
            <person name="Guo L."/>
            <person name="Wang C."/>
            <person name="Yin W.B."/>
            <person name="Stadler M."/>
            <person name="Zhang X."/>
            <person name="Liu X."/>
        </authorList>
    </citation>
    <scope>NUCLEOTIDE SEQUENCE [LARGE SCALE GENOMIC DNA]</scope>
    <source>
        <strain evidence="4">W106-1 / CGMCC3.15140</strain>
    </source>
</reference>
<feature type="region of interest" description="Disordered" evidence="1">
    <location>
        <begin position="552"/>
        <end position="573"/>
    </location>
</feature>
<dbReference type="InParanoid" id="W3WZ91"/>
<dbReference type="KEGG" id="pfy:PFICI_09023"/>
<dbReference type="eggNOG" id="KOG4775">
    <property type="taxonomic scope" value="Eukaryota"/>
</dbReference>